<dbReference type="AlphaFoldDB" id="A0A6H3FBH6"/>
<gene>
    <name evidence="2" type="ORF">EB812_08040</name>
</gene>
<feature type="region of interest" description="Disordered" evidence="1">
    <location>
        <begin position="53"/>
        <end position="75"/>
    </location>
</feature>
<organism evidence="2 3">
    <name type="scientific">Desulfovibrio legallii</name>
    <dbReference type="NCBI Taxonomy" id="571438"/>
    <lineage>
        <taxon>Bacteria</taxon>
        <taxon>Pseudomonadati</taxon>
        <taxon>Thermodesulfobacteriota</taxon>
        <taxon>Desulfovibrionia</taxon>
        <taxon>Desulfovibrionales</taxon>
        <taxon>Desulfovibrionaceae</taxon>
        <taxon>Desulfovibrio</taxon>
    </lineage>
</organism>
<accession>A0A6H3FBH6</accession>
<protein>
    <submittedName>
        <fullName evidence="2">Uncharacterized protein</fullName>
    </submittedName>
</protein>
<evidence type="ECO:0000313" key="2">
    <source>
        <dbReference type="EMBL" id="TBH79532.1"/>
    </source>
</evidence>
<dbReference type="Proteomes" id="UP000292919">
    <property type="component" value="Unassembled WGS sequence"/>
</dbReference>
<feature type="region of interest" description="Disordered" evidence="1">
    <location>
        <begin position="1"/>
        <end position="26"/>
    </location>
</feature>
<evidence type="ECO:0000313" key="3">
    <source>
        <dbReference type="Proteomes" id="UP000292919"/>
    </source>
</evidence>
<proteinExistence type="predicted"/>
<name>A0A6H3FBH6_9BACT</name>
<sequence length="75" mass="7634">MGGVAQAVSSLFGGGGKVETPAMPEVPDYEAERKAKETAARQKRAALADKGMAGTILGGSEGDESGLKKKKLLGE</sequence>
<keyword evidence="3" id="KW-1185">Reference proteome</keyword>
<dbReference type="EMBL" id="SIXC01000008">
    <property type="protein sequence ID" value="TBH79532.1"/>
    <property type="molecule type" value="Genomic_DNA"/>
</dbReference>
<reference evidence="2 3" key="1">
    <citation type="submission" date="2018-12" db="EMBL/GenBank/DDBJ databases">
        <title>First genome draft of Desulfovibrio legallis sp. nov.</title>
        <authorList>
            <person name="Ben Dhia O."/>
            <person name="Najjari A."/>
            <person name="Ferjani R."/>
            <person name="Fhoula I."/>
            <person name="Fardeau M.-L."/>
            <person name="Boudabbous A."/>
            <person name="Ouzari H.I."/>
        </authorList>
    </citation>
    <scope>NUCLEOTIDE SEQUENCE [LARGE SCALE GENOMIC DNA]</scope>
    <source>
        <strain evidence="2 3">H1T</strain>
    </source>
</reference>
<evidence type="ECO:0000256" key="1">
    <source>
        <dbReference type="SAM" id="MobiDB-lite"/>
    </source>
</evidence>
<dbReference type="RefSeq" id="WP_130958030.1">
    <property type="nucleotide sequence ID" value="NZ_DBFBQU010000220.1"/>
</dbReference>
<comment type="caution">
    <text evidence="2">The sequence shown here is derived from an EMBL/GenBank/DDBJ whole genome shotgun (WGS) entry which is preliminary data.</text>
</comment>